<dbReference type="InterPro" id="IPR001610">
    <property type="entry name" value="PAC"/>
</dbReference>
<feature type="domain" description="PAS" evidence="4">
    <location>
        <begin position="30"/>
        <end position="80"/>
    </location>
</feature>
<feature type="domain" description="PAC" evidence="5">
    <location>
        <begin position="83"/>
        <end position="135"/>
    </location>
</feature>
<dbReference type="GO" id="GO:0004888">
    <property type="term" value="F:transmembrane signaling receptor activity"/>
    <property type="evidence" value="ECO:0007669"/>
    <property type="project" value="InterPro"/>
</dbReference>
<dbReference type="InterPro" id="IPR000700">
    <property type="entry name" value="PAS-assoc_C"/>
</dbReference>
<dbReference type="Gene3D" id="1.10.287.950">
    <property type="entry name" value="Methyl-accepting chemotaxis protein"/>
    <property type="match status" value="1"/>
</dbReference>
<evidence type="ECO:0000259" key="6">
    <source>
        <dbReference type="PROSITE" id="PS50192"/>
    </source>
</evidence>
<dbReference type="EMBL" id="JABFCZ010000003">
    <property type="protein sequence ID" value="MBD1545224.1"/>
    <property type="molecule type" value="Genomic_DNA"/>
</dbReference>
<dbReference type="Pfam" id="PF08447">
    <property type="entry name" value="PAS_3"/>
    <property type="match status" value="2"/>
</dbReference>
<evidence type="ECO:0000256" key="2">
    <source>
        <dbReference type="PROSITE-ProRule" id="PRU00284"/>
    </source>
</evidence>
<comment type="similarity">
    <text evidence="1">Belongs to the methyl-accepting chemotaxis (MCP) protein family.</text>
</comment>
<comment type="caution">
    <text evidence="7">The sequence shown here is derived from an EMBL/GenBank/DDBJ whole genome shotgun (WGS) entry which is preliminary data.</text>
</comment>
<evidence type="ECO:0000259" key="5">
    <source>
        <dbReference type="PROSITE" id="PS50113"/>
    </source>
</evidence>
<keyword evidence="2" id="KW-0807">Transducer</keyword>
<evidence type="ECO:0000259" key="4">
    <source>
        <dbReference type="PROSITE" id="PS50112"/>
    </source>
</evidence>
<feature type="domain" description="T-SNARE coiled-coil homology" evidence="6">
    <location>
        <begin position="410"/>
        <end position="472"/>
    </location>
</feature>
<dbReference type="PANTHER" id="PTHR24422:SF10">
    <property type="entry name" value="CHEMOTAXIS PROTEIN METHYLTRANSFERASE 2"/>
    <property type="match status" value="1"/>
</dbReference>
<feature type="domain" description="PAS" evidence="4">
    <location>
        <begin position="129"/>
        <end position="176"/>
    </location>
</feature>
<dbReference type="InterPro" id="IPR000014">
    <property type="entry name" value="PAS"/>
</dbReference>
<dbReference type="GO" id="GO:0007165">
    <property type="term" value="P:signal transduction"/>
    <property type="evidence" value="ECO:0007669"/>
    <property type="project" value="UniProtKB-KW"/>
</dbReference>
<dbReference type="GO" id="GO:0016020">
    <property type="term" value="C:membrane"/>
    <property type="evidence" value="ECO:0007669"/>
    <property type="project" value="InterPro"/>
</dbReference>
<dbReference type="PROSITE" id="PS50113">
    <property type="entry name" value="PAC"/>
    <property type="match status" value="2"/>
</dbReference>
<dbReference type="RefSeq" id="WP_190289893.1">
    <property type="nucleotide sequence ID" value="NZ_JABFCZ010000003.1"/>
</dbReference>
<reference evidence="7" key="1">
    <citation type="submission" date="2020-05" db="EMBL/GenBank/DDBJ databases">
        <title>Identification of trans-AT polyketide cluster in two marine bacteria, producers of a novel glutaramide-containing polyketide sesbanimide D and analogs.</title>
        <authorList>
            <person name="Kacar D."/>
            <person name="Rodriguez P."/>
            <person name="Canedo L."/>
            <person name="Gonzalez E."/>
            <person name="Galan B."/>
            <person name="De La Calle F."/>
            <person name="Garcia J.L."/>
        </authorList>
    </citation>
    <scope>NUCLEOTIDE SEQUENCE</scope>
    <source>
        <strain evidence="7">PHM038</strain>
    </source>
</reference>
<dbReference type="InterPro" id="IPR000727">
    <property type="entry name" value="T_SNARE_dom"/>
</dbReference>
<dbReference type="PROSITE" id="PS50192">
    <property type="entry name" value="T_SNARE"/>
    <property type="match status" value="1"/>
</dbReference>
<protein>
    <submittedName>
        <fullName evidence="7">PAS domain-containing methyl-accepting chemotaxis protein</fullName>
    </submittedName>
</protein>
<dbReference type="PRINTS" id="PR00260">
    <property type="entry name" value="CHEMTRNSDUCR"/>
</dbReference>
<dbReference type="CDD" id="cd00130">
    <property type="entry name" value="PAS"/>
    <property type="match status" value="2"/>
</dbReference>
<feature type="domain" description="Methyl-accepting transducer" evidence="3">
    <location>
        <begin position="258"/>
        <end position="480"/>
    </location>
</feature>
<gene>
    <name evidence="7" type="ORF">HK439_03045</name>
</gene>
<dbReference type="PANTHER" id="PTHR24422">
    <property type="entry name" value="CHEMOTAXIS PROTEIN METHYLTRANSFERASE"/>
    <property type="match status" value="1"/>
</dbReference>
<evidence type="ECO:0000256" key="1">
    <source>
        <dbReference type="ARBA" id="ARBA00029447"/>
    </source>
</evidence>
<dbReference type="GO" id="GO:0006935">
    <property type="term" value="P:chemotaxis"/>
    <property type="evidence" value="ECO:0007669"/>
    <property type="project" value="InterPro"/>
</dbReference>
<dbReference type="PROSITE" id="PS50111">
    <property type="entry name" value="CHEMOTAXIS_TRANSDUC_2"/>
    <property type="match status" value="1"/>
</dbReference>
<evidence type="ECO:0000313" key="8">
    <source>
        <dbReference type="Proteomes" id="UP000598467"/>
    </source>
</evidence>
<feature type="domain" description="PAC" evidence="5">
    <location>
        <begin position="205"/>
        <end position="257"/>
    </location>
</feature>
<dbReference type="Gene3D" id="3.30.450.20">
    <property type="entry name" value="PAS domain"/>
    <property type="match status" value="2"/>
</dbReference>
<dbReference type="Proteomes" id="UP000598467">
    <property type="component" value="Unassembled WGS sequence"/>
</dbReference>
<accession>A0A926NRN5</accession>
<dbReference type="InterPro" id="IPR050903">
    <property type="entry name" value="Bact_Chemotaxis_MeTrfase"/>
</dbReference>
<evidence type="ECO:0000313" key="7">
    <source>
        <dbReference type="EMBL" id="MBD1545224.1"/>
    </source>
</evidence>
<dbReference type="InterPro" id="IPR013655">
    <property type="entry name" value="PAS_fold_3"/>
</dbReference>
<dbReference type="Pfam" id="PF00015">
    <property type="entry name" value="MCPsignal"/>
    <property type="match status" value="1"/>
</dbReference>
<dbReference type="InterPro" id="IPR004090">
    <property type="entry name" value="Chemotax_Me-accpt_rcpt"/>
</dbReference>
<dbReference type="SMART" id="SM00086">
    <property type="entry name" value="PAC"/>
    <property type="match status" value="2"/>
</dbReference>
<organism evidence="7 8">
    <name type="scientific">Roseibium aggregatum</name>
    <dbReference type="NCBI Taxonomy" id="187304"/>
    <lineage>
        <taxon>Bacteria</taxon>
        <taxon>Pseudomonadati</taxon>
        <taxon>Pseudomonadota</taxon>
        <taxon>Alphaproteobacteria</taxon>
        <taxon>Hyphomicrobiales</taxon>
        <taxon>Stappiaceae</taxon>
        <taxon>Roseibium</taxon>
    </lineage>
</organism>
<evidence type="ECO:0000259" key="3">
    <source>
        <dbReference type="PROSITE" id="PS50111"/>
    </source>
</evidence>
<proteinExistence type="inferred from homology"/>
<dbReference type="PROSITE" id="PS50112">
    <property type="entry name" value="PAS"/>
    <property type="match status" value="2"/>
</dbReference>
<name>A0A926NRN5_9HYPH</name>
<dbReference type="SUPFAM" id="SSF58104">
    <property type="entry name" value="Methyl-accepting chemotaxis protein (MCP) signaling domain"/>
    <property type="match status" value="1"/>
</dbReference>
<dbReference type="InterPro" id="IPR004089">
    <property type="entry name" value="MCPsignal_dom"/>
</dbReference>
<dbReference type="AlphaFoldDB" id="A0A926NRN5"/>
<dbReference type="NCBIfam" id="TIGR00229">
    <property type="entry name" value="sensory_box"/>
    <property type="match status" value="2"/>
</dbReference>
<dbReference type="InterPro" id="IPR035965">
    <property type="entry name" value="PAS-like_dom_sf"/>
</dbReference>
<dbReference type="SMART" id="SM00091">
    <property type="entry name" value="PAS"/>
    <property type="match status" value="2"/>
</dbReference>
<sequence length="494" mass="53692">MKLGSILQRGADAIWAALGKSSATIEFKPDGTILSANENFLKVMGYGLEEIRGKKHSMFVDPEYTASPEYTAFWEALRRGEYQSAEFRRIAKGGRDVWIQGSYNPVLNAAGKVVKVVKIAVDTTAEKLREAEIQGQIDAISRSQAVIEFELDGTIITANDNFLSALGYRLDEIEGKHHRIFMDPAEISTAEYASFWEELRNGKFQSGEFKRIGKNGEPVWIQATYNPIFDMKGNPRKVVKFAIDITNQMKERLRRRKVQEGIDADLAYMADAVTKTNGQAASASSASTQAASSVQTVAAASEELVASIQEIGRQVTQAMKISESAVDKADSSSRIMSRLADDSQKIGEVIELIESIANQTNLLALNATIEAARAGEAGKGFAVVASEVKSLASQTSRATEDIRGQIESVQSSTTHSEEAIASILEIIRELRDISSGIASAVEEQSTVTQEISGNMQMASQGVQSITQNLTEISGSTNSVELAMNKVRDASRTLV</sequence>
<dbReference type="SUPFAM" id="SSF55785">
    <property type="entry name" value="PYP-like sensor domain (PAS domain)"/>
    <property type="match status" value="2"/>
</dbReference>
<dbReference type="SMART" id="SM00283">
    <property type="entry name" value="MA"/>
    <property type="match status" value="1"/>
</dbReference>